<dbReference type="GO" id="GO:0006261">
    <property type="term" value="P:DNA-templated DNA replication"/>
    <property type="evidence" value="ECO:0007669"/>
    <property type="project" value="TreeGrafter"/>
</dbReference>
<evidence type="ECO:0000256" key="5">
    <source>
        <dbReference type="ARBA" id="ARBA00022723"/>
    </source>
</evidence>
<dbReference type="InterPro" id="IPR027417">
    <property type="entry name" value="P-loop_NTPase"/>
</dbReference>
<feature type="compositionally biased region" description="Polar residues" evidence="12">
    <location>
        <begin position="418"/>
        <end position="446"/>
    </location>
</feature>
<dbReference type="GO" id="GO:0003887">
    <property type="term" value="F:DNA-directed DNA polymerase activity"/>
    <property type="evidence" value="ECO:0007669"/>
    <property type="project" value="UniProtKB-KW"/>
</dbReference>
<dbReference type="PRINTS" id="PR00300">
    <property type="entry name" value="CLPPROTEASEA"/>
</dbReference>
<evidence type="ECO:0000256" key="12">
    <source>
        <dbReference type="SAM" id="MobiDB-lite"/>
    </source>
</evidence>
<dbReference type="InterPro" id="IPR008921">
    <property type="entry name" value="DNA_pol3_clamp-load_cplx_C"/>
</dbReference>
<dbReference type="Pfam" id="PF12170">
    <property type="entry name" value="DNA_pol3_tau_5"/>
    <property type="match status" value="1"/>
</dbReference>
<evidence type="ECO:0000256" key="3">
    <source>
        <dbReference type="ARBA" id="ARBA00022695"/>
    </source>
</evidence>
<dbReference type="InterPro" id="IPR012763">
    <property type="entry name" value="DNA_pol_III_sug/sutau_N"/>
</dbReference>
<dbReference type="FunFam" id="3.40.50.300:FF:000014">
    <property type="entry name" value="DNA polymerase III subunit gamma/tau"/>
    <property type="match status" value="1"/>
</dbReference>
<evidence type="ECO:0000256" key="1">
    <source>
        <dbReference type="ARBA" id="ARBA00006360"/>
    </source>
</evidence>
<evidence type="ECO:0000256" key="11">
    <source>
        <dbReference type="RuleBase" id="RU364063"/>
    </source>
</evidence>
<evidence type="ECO:0000256" key="9">
    <source>
        <dbReference type="ARBA" id="ARBA00022932"/>
    </source>
</evidence>
<evidence type="ECO:0000313" key="15">
    <source>
        <dbReference type="Proteomes" id="UP001157439"/>
    </source>
</evidence>
<dbReference type="Pfam" id="PF22608">
    <property type="entry name" value="DNAX_ATPase_lid"/>
    <property type="match status" value="1"/>
</dbReference>
<proteinExistence type="inferred from homology"/>
<evidence type="ECO:0000259" key="13">
    <source>
        <dbReference type="SMART" id="SM00382"/>
    </source>
</evidence>
<dbReference type="Gene3D" id="3.30.300.150">
    <property type="entry name" value="DNA polymerase III, tau subunit, domain V"/>
    <property type="match status" value="1"/>
</dbReference>
<organism evidence="14 15">
    <name type="scientific">Paraferrimonas haliotis</name>
    <dbReference type="NCBI Taxonomy" id="2013866"/>
    <lineage>
        <taxon>Bacteria</taxon>
        <taxon>Pseudomonadati</taxon>
        <taxon>Pseudomonadota</taxon>
        <taxon>Gammaproteobacteria</taxon>
        <taxon>Alteromonadales</taxon>
        <taxon>Ferrimonadaceae</taxon>
        <taxon>Paraferrimonas</taxon>
    </lineage>
</organism>
<comment type="similarity">
    <text evidence="1 11">Belongs to the DnaX/STICHEL family.</text>
</comment>
<dbReference type="PANTHER" id="PTHR11669">
    <property type="entry name" value="REPLICATION FACTOR C / DNA POLYMERASE III GAMMA-TAU SUBUNIT"/>
    <property type="match status" value="1"/>
</dbReference>
<keyword evidence="3 11" id="KW-0548">Nucleotidyltransferase</keyword>
<feature type="compositionally biased region" description="Basic and acidic residues" evidence="12">
    <location>
        <begin position="482"/>
        <end position="496"/>
    </location>
</feature>
<keyword evidence="15" id="KW-1185">Reference proteome</keyword>
<dbReference type="SUPFAM" id="SSF48019">
    <property type="entry name" value="post-AAA+ oligomerization domain-like"/>
    <property type="match status" value="1"/>
</dbReference>
<dbReference type="CDD" id="cd00009">
    <property type="entry name" value="AAA"/>
    <property type="match status" value="1"/>
</dbReference>
<gene>
    <name evidence="11" type="primary">dnaX</name>
    <name evidence="14" type="ORF">GCM10007894_20020</name>
</gene>
<keyword evidence="7" id="KW-0862">Zinc</keyword>
<name>A0AA37TW73_9GAMM</name>
<evidence type="ECO:0000256" key="8">
    <source>
        <dbReference type="ARBA" id="ARBA00022840"/>
    </source>
</evidence>
<feature type="compositionally biased region" description="Pro residues" evidence="12">
    <location>
        <begin position="387"/>
        <end position="405"/>
    </location>
</feature>
<comment type="subunit">
    <text evidence="11">DNA polymerase III contains a core (composed of alpha, epsilon and theta chains) that associates with a tau subunit. This core dimerizes to form the POLIII' complex. PolIII' associates with the gamma complex (composed of gamma, delta, delta', psi and chi chains) and with the beta chain to form the complete DNA polymerase III complex.</text>
</comment>
<keyword evidence="2 11" id="KW-0808">Transferase</keyword>
<evidence type="ECO:0000256" key="10">
    <source>
        <dbReference type="ARBA" id="ARBA00049244"/>
    </source>
</evidence>
<dbReference type="RefSeq" id="WP_095500247.1">
    <property type="nucleotide sequence ID" value="NZ_BSPO01000003.1"/>
</dbReference>
<dbReference type="NCBIfam" id="NF004046">
    <property type="entry name" value="PRK05563.1"/>
    <property type="match status" value="1"/>
</dbReference>
<keyword evidence="9 11" id="KW-0239">DNA-directed DNA polymerase</keyword>
<comment type="function">
    <text evidence="11">DNA polymerase III is a complex, multichain enzyme responsible for most of the replicative synthesis in bacteria. This DNA polymerase also exhibits 3' to 5' exonuclease activity.</text>
</comment>
<feature type="region of interest" description="Disordered" evidence="12">
    <location>
        <begin position="482"/>
        <end position="553"/>
    </location>
</feature>
<dbReference type="FunFam" id="1.20.272.10:FF:000003">
    <property type="entry name" value="DNA polymerase III subunit gamma/tau"/>
    <property type="match status" value="1"/>
</dbReference>
<dbReference type="InterPro" id="IPR022754">
    <property type="entry name" value="DNA_pol_III_gamma-3"/>
</dbReference>
<protein>
    <recommendedName>
        <fullName evidence="11">DNA polymerase III subunit gamma/tau</fullName>
        <ecNumber evidence="11">2.7.7.7</ecNumber>
    </recommendedName>
</protein>
<dbReference type="Gene3D" id="1.10.8.60">
    <property type="match status" value="1"/>
</dbReference>
<dbReference type="EMBL" id="BSPO01000003">
    <property type="protein sequence ID" value="GLS84025.1"/>
    <property type="molecule type" value="Genomic_DNA"/>
</dbReference>
<dbReference type="EC" id="2.7.7.7" evidence="11"/>
<sequence length="704" mass="78365">MSYQVLARKWRPGRFDEVVGQAHVLAALTNALQQDRLHHAYLFSGTRGVGKTTLARLFAKGLNCETGVTSEPCGQCSACCEISEGRFVDLIEVDAASRTKVDDTREILENVQYRPARGRYKVYLIDEVHMLSKASFNALLKTLEEPPEHVKFLLATTDPQKLPITVLSRCLQFNLKALAVEQIAAQIERILTAEAIEFEQGTSLLLARAAQGSMRDGLSLTDQAIAHGAGSLKLKALQHMLGSLDDDSVNQLLQAVIDGELTPLLSVIDDVLGYGGDSESVLVAMLRRLHEISLCQFSESAAQISSHPESVMAFAKALTPEQVQLYYKIVLEGRRELPFAPDQRAGIEMALMRAIAFAPETPVTVWNKSPLQQAEVSPKRQAQPQPELQPEPQPELQPQPEPQPQPQQRIEPVPQPEYQTGPTESELFSEQQNILSQAQTQGLSKPSDTDREEALAPSEPDLFEDDILAAALSNREELLEDISKNVSDDSPKKPETESATSVVERTLSATKPTQSTEQEPTTKPVHPEPVQPEPAKLESTPAEPLTTNDDGHSQLPVEPLALWQLLLDDNQTDMVWYKILSLLNVGGRLRQLAINSVAQRQGERLLLSLKPDQKHLGADKAVLALQQILCDYFEQTITVEVSVVEPKDRETPLMIRRRFHQEILKESQSQLLQQPPVQWLEKHLGAKLDWDSLKYPEHKLTQRV</sequence>
<accession>A0AA37TW73</accession>
<dbReference type="PANTHER" id="PTHR11669:SF0">
    <property type="entry name" value="PROTEIN STICHEL-LIKE 2"/>
    <property type="match status" value="1"/>
</dbReference>
<dbReference type="InterPro" id="IPR050238">
    <property type="entry name" value="DNA_Rep/Repair_Clamp_Loader"/>
</dbReference>
<dbReference type="NCBIfam" id="NF005942">
    <property type="entry name" value="PRK07994.1"/>
    <property type="match status" value="1"/>
</dbReference>
<evidence type="ECO:0000256" key="2">
    <source>
        <dbReference type="ARBA" id="ARBA00022679"/>
    </source>
</evidence>
<evidence type="ECO:0000313" key="14">
    <source>
        <dbReference type="EMBL" id="GLS84025.1"/>
    </source>
</evidence>
<dbReference type="Gene3D" id="3.40.50.300">
    <property type="entry name" value="P-loop containing nucleotide triphosphate hydrolases"/>
    <property type="match status" value="1"/>
</dbReference>
<feature type="region of interest" description="Disordered" evidence="12">
    <location>
        <begin position="370"/>
        <end position="463"/>
    </location>
</feature>
<evidence type="ECO:0000256" key="4">
    <source>
        <dbReference type="ARBA" id="ARBA00022705"/>
    </source>
</evidence>
<dbReference type="GO" id="GO:0046872">
    <property type="term" value="F:metal ion binding"/>
    <property type="evidence" value="ECO:0007669"/>
    <property type="project" value="UniProtKB-KW"/>
</dbReference>
<dbReference type="Pfam" id="PF12169">
    <property type="entry name" value="DNA_pol3_gamma3"/>
    <property type="match status" value="1"/>
</dbReference>
<dbReference type="SMART" id="SM00382">
    <property type="entry name" value="AAA"/>
    <property type="match status" value="1"/>
</dbReference>
<dbReference type="Gene3D" id="1.20.272.10">
    <property type="match status" value="1"/>
</dbReference>
<keyword evidence="6 11" id="KW-0547">Nucleotide-binding</keyword>
<dbReference type="GO" id="GO:0005524">
    <property type="term" value="F:ATP binding"/>
    <property type="evidence" value="ECO:0007669"/>
    <property type="project" value="UniProtKB-KW"/>
</dbReference>
<feature type="domain" description="AAA+ ATPase" evidence="13">
    <location>
        <begin position="37"/>
        <end position="178"/>
    </location>
</feature>
<dbReference type="InterPro" id="IPR038249">
    <property type="entry name" value="PolIII_tau_V_sf"/>
</dbReference>
<keyword evidence="4 11" id="KW-0235">DNA replication</keyword>
<dbReference type="InterPro" id="IPR045085">
    <property type="entry name" value="HLD_clamp_pol_III_gamma_tau"/>
</dbReference>
<dbReference type="GO" id="GO:0009360">
    <property type="term" value="C:DNA polymerase III complex"/>
    <property type="evidence" value="ECO:0007669"/>
    <property type="project" value="InterPro"/>
</dbReference>
<dbReference type="Proteomes" id="UP001157439">
    <property type="component" value="Unassembled WGS sequence"/>
</dbReference>
<comment type="caution">
    <text evidence="14">The sequence shown here is derived from an EMBL/GenBank/DDBJ whole genome shotgun (WGS) entry which is preliminary data.</text>
</comment>
<feature type="compositionally biased region" description="Polar residues" evidence="12">
    <location>
        <begin position="497"/>
        <end position="521"/>
    </location>
</feature>
<dbReference type="NCBIfam" id="TIGR02397">
    <property type="entry name" value="dnaX_nterm"/>
    <property type="match status" value="1"/>
</dbReference>
<dbReference type="AlphaFoldDB" id="A0AA37TW73"/>
<keyword evidence="5" id="KW-0479">Metal-binding</keyword>
<keyword evidence="8 11" id="KW-0067">ATP-binding</keyword>
<dbReference type="FunFam" id="1.10.8.60:FF:000013">
    <property type="entry name" value="DNA polymerase III subunit gamma/tau"/>
    <property type="match status" value="1"/>
</dbReference>
<reference evidence="14 15" key="1">
    <citation type="journal article" date="2014" name="Int. J. Syst. Evol. Microbiol.">
        <title>Complete genome sequence of Corynebacterium casei LMG S-19264T (=DSM 44701T), isolated from a smear-ripened cheese.</title>
        <authorList>
            <consortium name="US DOE Joint Genome Institute (JGI-PGF)"/>
            <person name="Walter F."/>
            <person name="Albersmeier A."/>
            <person name="Kalinowski J."/>
            <person name="Ruckert C."/>
        </authorList>
    </citation>
    <scope>NUCLEOTIDE SEQUENCE [LARGE SCALE GENOMIC DNA]</scope>
    <source>
        <strain evidence="14 15">NBRC 112785</strain>
    </source>
</reference>
<dbReference type="InterPro" id="IPR001270">
    <property type="entry name" value="ClpA/B"/>
</dbReference>
<dbReference type="SUPFAM" id="SSF52540">
    <property type="entry name" value="P-loop containing nucleoside triphosphate hydrolases"/>
    <property type="match status" value="1"/>
</dbReference>
<dbReference type="CDD" id="cd18137">
    <property type="entry name" value="HLD_clamp_pol_III_gamma_tau"/>
    <property type="match status" value="1"/>
</dbReference>
<dbReference type="InterPro" id="IPR003593">
    <property type="entry name" value="AAA+_ATPase"/>
</dbReference>
<evidence type="ECO:0000256" key="6">
    <source>
        <dbReference type="ARBA" id="ARBA00022741"/>
    </source>
</evidence>
<evidence type="ECO:0000256" key="7">
    <source>
        <dbReference type="ARBA" id="ARBA00022833"/>
    </source>
</evidence>
<dbReference type="InterPro" id="IPR021029">
    <property type="entry name" value="DNA_pol_III_tau_dom-5"/>
</dbReference>
<comment type="catalytic activity">
    <reaction evidence="10 11">
        <text>DNA(n) + a 2'-deoxyribonucleoside 5'-triphosphate = DNA(n+1) + diphosphate</text>
        <dbReference type="Rhea" id="RHEA:22508"/>
        <dbReference type="Rhea" id="RHEA-COMP:17339"/>
        <dbReference type="Rhea" id="RHEA-COMP:17340"/>
        <dbReference type="ChEBI" id="CHEBI:33019"/>
        <dbReference type="ChEBI" id="CHEBI:61560"/>
        <dbReference type="ChEBI" id="CHEBI:173112"/>
        <dbReference type="EC" id="2.7.7.7"/>
    </reaction>
</comment>
<dbReference type="Pfam" id="PF13177">
    <property type="entry name" value="DNA_pol3_delta2"/>
    <property type="match status" value="1"/>
</dbReference>
<dbReference type="GO" id="GO:0003677">
    <property type="term" value="F:DNA binding"/>
    <property type="evidence" value="ECO:0007669"/>
    <property type="project" value="InterPro"/>
</dbReference>